<dbReference type="EMBL" id="QNRO01000013">
    <property type="protein sequence ID" value="RBP27924.1"/>
    <property type="molecule type" value="Genomic_DNA"/>
</dbReference>
<evidence type="ECO:0000313" key="2">
    <source>
        <dbReference type="EMBL" id="RBP30590.1"/>
    </source>
</evidence>
<proteinExistence type="predicted"/>
<dbReference type="Proteomes" id="UP000252995">
    <property type="component" value="Unassembled WGS sequence"/>
</dbReference>
<gene>
    <name evidence="2" type="ORF">DET50_1074</name>
    <name evidence="1" type="ORF">DET50_113125</name>
</gene>
<evidence type="ECO:0000313" key="3">
    <source>
        <dbReference type="Proteomes" id="UP000252995"/>
    </source>
</evidence>
<dbReference type="RefSeq" id="WP_113862362.1">
    <property type="nucleotide sequence ID" value="NZ_QNRO01000007.1"/>
</dbReference>
<name>A0A366GKW3_9GAMM</name>
<protein>
    <submittedName>
        <fullName evidence="1">Uncharacterized protein</fullName>
    </submittedName>
</protein>
<comment type="caution">
    <text evidence="1">The sequence shown here is derived from an EMBL/GenBank/DDBJ whole genome shotgun (WGS) entry which is preliminary data.</text>
</comment>
<reference evidence="1 3" key="1">
    <citation type="submission" date="2018-06" db="EMBL/GenBank/DDBJ databases">
        <title>Freshwater and sediment microbial communities from various areas in North America, analyzing microbe dynamics in response to fracking.</title>
        <authorList>
            <person name="Lamendella R."/>
        </authorList>
    </citation>
    <scope>NUCLEOTIDE SEQUENCE [LARGE SCALE GENOMIC DNA]</scope>
    <source>
        <strain evidence="1 3">114J</strain>
    </source>
</reference>
<evidence type="ECO:0000313" key="1">
    <source>
        <dbReference type="EMBL" id="RBP27924.1"/>
    </source>
</evidence>
<accession>A0A366GKW3</accession>
<dbReference type="AlphaFoldDB" id="A0A366GKW3"/>
<organism evidence="1 3">
    <name type="scientific">Marinobacter pelagius</name>
    <dbReference type="NCBI Taxonomy" id="379482"/>
    <lineage>
        <taxon>Bacteria</taxon>
        <taxon>Pseudomonadati</taxon>
        <taxon>Pseudomonadota</taxon>
        <taxon>Gammaproteobacteria</taxon>
        <taxon>Pseudomonadales</taxon>
        <taxon>Marinobacteraceae</taxon>
        <taxon>Marinobacter</taxon>
    </lineage>
</organism>
<dbReference type="EMBL" id="QNRO01000007">
    <property type="protein sequence ID" value="RBP30590.1"/>
    <property type="molecule type" value="Genomic_DNA"/>
</dbReference>
<sequence>MNHMYLFSVTKGVEKYPLHDEAQRTGGFVVSDTQFVVREVGLDPGQVITKVNEQYGVEVIVEPLTQELVASFSGTGLQEHIEQYWS</sequence>